<comment type="cofactor">
    <cofactor evidence="7">
        <name>Zn(2+)</name>
        <dbReference type="ChEBI" id="CHEBI:29105"/>
    </cofactor>
    <cofactor evidence="7">
        <name>Fe(3+)</name>
        <dbReference type="ChEBI" id="CHEBI:29034"/>
    </cofactor>
    <text evidence="7">Binds 1 zinc or iron ion per subunit.</text>
</comment>
<feature type="binding site" evidence="7">
    <location>
        <position position="241"/>
    </location>
    <ligand>
        <name>Fe(3+)</name>
        <dbReference type="ChEBI" id="CHEBI:29034"/>
    </ligand>
</feature>
<protein>
    <recommendedName>
        <fullName evidence="1 7">Imidazolonepropionase</fullName>
        <ecNumber evidence="1 7">3.5.2.7</ecNumber>
    </recommendedName>
    <alternativeName>
        <fullName evidence="7">Imidazolone-5-propionate hydrolase</fullName>
    </alternativeName>
</protein>
<feature type="region of interest" description="Disordered" evidence="8">
    <location>
        <begin position="351"/>
        <end position="370"/>
    </location>
</feature>
<feature type="binding site" evidence="7">
    <location>
        <position position="145"/>
    </location>
    <ligand>
        <name>4-imidazolone-5-propanoate</name>
        <dbReference type="ChEBI" id="CHEBI:77893"/>
    </ligand>
</feature>
<keyword evidence="7" id="KW-0963">Cytoplasm</keyword>
<comment type="catalytic activity">
    <reaction evidence="7">
        <text>4-imidazolone-5-propanoate + H2O = N-formimidoyl-L-glutamate</text>
        <dbReference type="Rhea" id="RHEA:23660"/>
        <dbReference type="ChEBI" id="CHEBI:15377"/>
        <dbReference type="ChEBI" id="CHEBI:58928"/>
        <dbReference type="ChEBI" id="CHEBI:77893"/>
        <dbReference type="EC" id="3.5.2.7"/>
    </reaction>
</comment>
<keyword evidence="11" id="KW-1185">Reference proteome</keyword>
<dbReference type="PANTHER" id="PTHR42752">
    <property type="entry name" value="IMIDAZOLONEPROPIONASE"/>
    <property type="match status" value="1"/>
</dbReference>
<dbReference type="Proteomes" id="UP000546257">
    <property type="component" value="Unassembled WGS sequence"/>
</dbReference>
<dbReference type="InterPro" id="IPR011059">
    <property type="entry name" value="Metal-dep_hydrolase_composite"/>
</dbReference>
<dbReference type="GO" id="GO:0005506">
    <property type="term" value="F:iron ion binding"/>
    <property type="evidence" value="ECO:0007669"/>
    <property type="project" value="UniProtKB-UniRule"/>
</dbReference>
<dbReference type="Pfam" id="PF01979">
    <property type="entry name" value="Amidohydro_1"/>
    <property type="match status" value="1"/>
</dbReference>
<keyword evidence="2 7" id="KW-0479">Metal-binding</keyword>
<evidence type="ECO:0000313" key="10">
    <source>
        <dbReference type="EMBL" id="MBB6647198.1"/>
    </source>
</evidence>
<dbReference type="UniPathway" id="UPA00379">
    <property type="reaction ID" value="UER00551"/>
</dbReference>
<feature type="binding site" evidence="7">
    <location>
        <position position="315"/>
    </location>
    <ligand>
        <name>Fe(3+)</name>
        <dbReference type="ChEBI" id="CHEBI:29034"/>
    </ligand>
</feature>
<dbReference type="Gene3D" id="2.30.40.10">
    <property type="entry name" value="Urease, subunit C, domain 1"/>
    <property type="match status" value="1"/>
</dbReference>
<feature type="binding site" evidence="7">
    <location>
        <position position="241"/>
    </location>
    <ligand>
        <name>Zn(2+)</name>
        <dbReference type="ChEBI" id="CHEBI:29105"/>
    </ligand>
</feature>
<dbReference type="PANTHER" id="PTHR42752:SF1">
    <property type="entry name" value="IMIDAZOLONEPROPIONASE-RELATED"/>
    <property type="match status" value="1"/>
</dbReference>
<evidence type="ECO:0000256" key="2">
    <source>
        <dbReference type="ARBA" id="ARBA00022723"/>
    </source>
</evidence>
<evidence type="ECO:0000256" key="4">
    <source>
        <dbReference type="ARBA" id="ARBA00022808"/>
    </source>
</evidence>
<dbReference type="InterPro" id="IPR006680">
    <property type="entry name" value="Amidohydro-rel"/>
</dbReference>
<feature type="binding site" evidence="7">
    <location>
        <position position="75"/>
    </location>
    <ligand>
        <name>Zn(2+)</name>
        <dbReference type="ChEBI" id="CHEBI:29105"/>
    </ligand>
</feature>
<feature type="binding site" evidence="7">
    <location>
        <position position="82"/>
    </location>
    <ligand>
        <name>4-imidazolone-5-propanoate</name>
        <dbReference type="ChEBI" id="CHEBI:77893"/>
    </ligand>
</feature>
<accession>A0A7J9SKI0</accession>
<dbReference type="EMBL" id="JACKXD010000004">
    <property type="protein sequence ID" value="MBB6647198.1"/>
    <property type="molecule type" value="Genomic_DNA"/>
</dbReference>
<dbReference type="NCBIfam" id="TIGR01224">
    <property type="entry name" value="hutI"/>
    <property type="match status" value="1"/>
</dbReference>
<evidence type="ECO:0000256" key="7">
    <source>
        <dbReference type="HAMAP-Rule" id="MF_00372"/>
    </source>
</evidence>
<dbReference type="GO" id="GO:0008270">
    <property type="term" value="F:zinc ion binding"/>
    <property type="evidence" value="ECO:0007669"/>
    <property type="project" value="UniProtKB-UniRule"/>
</dbReference>
<comment type="caution">
    <text evidence="7">Lacks conserved residue(s) required for the propagation of feature annotation.</text>
</comment>
<sequence>MAEYTVVHDAAQFVRNRDEGLDAVPDAAVVVEDGTVVAAGPSVEVVQEYPPENAAVAINADGKTVLPGFVDPHTHAVFAGDRADEFTAKLQGKTYQEIASEGGGILRTVRAVQETPRKALVRNLLSHLDRMLAHGTTTAEVKSGYGLTVESETKLLEAIREADKRHPIDLVPTFMGAHAVPEGWDTDDYVDHVIEEQLPAVADRGLAEFCDIFCETGIFTVEQSRRVLTAGREYGLTPKIHAEEFERIGGAELAAELGASSADHLLQATPEDAQDLARADVVPVLLPGTAFALDAEYADPEQFAAAGTTVAIATDFNPNCFSQSMEFTVDLACHGMRMDPASALRAATAGAASAVDRPDGPGRLREGDPGDLVIADVPDYEHMPYNFGVSTVETVLKSGEVVHDAR</sequence>
<feature type="binding site" evidence="7">
    <location>
        <position position="178"/>
    </location>
    <ligand>
        <name>4-imidazolone-5-propanoate</name>
        <dbReference type="ChEBI" id="CHEBI:77893"/>
    </ligand>
</feature>
<proteinExistence type="inferred from homology"/>
<feature type="domain" description="Amidohydrolase-related" evidence="9">
    <location>
        <begin position="64"/>
        <end position="402"/>
    </location>
</feature>
<dbReference type="InterPro" id="IPR005920">
    <property type="entry name" value="HutI"/>
</dbReference>
<keyword evidence="4 7" id="KW-0369">Histidine metabolism</keyword>
<evidence type="ECO:0000256" key="1">
    <source>
        <dbReference type="ARBA" id="ARBA00012864"/>
    </source>
</evidence>
<dbReference type="HAMAP" id="MF_00372">
    <property type="entry name" value="HutI"/>
    <property type="match status" value="1"/>
</dbReference>
<name>A0A7J9SKI0_9EURY</name>
<organism evidence="10 11">
    <name type="scientific">Halobellus ruber</name>
    <dbReference type="NCBI Taxonomy" id="2761102"/>
    <lineage>
        <taxon>Archaea</taxon>
        <taxon>Methanobacteriati</taxon>
        <taxon>Methanobacteriota</taxon>
        <taxon>Stenosarchaea group</taxon>
        <taxon>Halobacteria</taxon>
        <taxon>Halobacteriales</taxon>
        <taxon>Haloferacaceae</taxon>
        <taxon>Halobellus</taxon>
    </lineage>
</organism>
<dbReference type="GO" id="GO:0019556">
    <property type="term" value="P:L-histidine catabolic process to glutamate and formamide"/>
    <property type="evidence" value="ECO:0007669"/>
    <property type="project" value="UniProtKB-UniRule"/>
</dbReference>
<feature type="binding site" evidence="7">
    <location>
        <position position="244"/>
    </location>
    <ligand>
        <name>4-imidazolone-5-propanoate</name>
        <dbReference type="ChEBI" id="CHEBI:77893"/>
    </ligand>
</feature>
<dbReference type="AlphaFoldDB" id="A0A7J9SKI0"/>
<evidence type="ECO:0000259" key="9">
    <source>
        <dbReference type="Pfam" id="PF01979"/>
    </source>
</evidence>
<dbReference type="GO" id="GO:0005737">
    <property type="term" value="C:cytoplasm"/>
    <property type="evidence" value="ECO:0007669"/>
    <property type="project" value="UniProtKB-SubCell"/>
</dbReference>
<dbReference type="GO" id="GO:0019557">
    <property type="term" value="P:L-histidine catabolic process to glutamate and formate"/>
    <property type="evidence" value="ECO:0007669"/>
    <property type="project" value="UniProtKB-UniPathway"/>
</dbReference>
<comment type="subcellular location">
    <subcellularLocation>
        <location evidence="7">Cytoplasm</location>
    </subcellularLocation>
</comment>
<evidence type="ECO:0000256" key="3">
    <source>
        <dbReference type="ARBA" id="ARBA00022801"/>
    </source>
</evidence>
<feature type="binding site" evidence="7">
    <location>
        <position position="145"/>
    </location>
    <ligand>
        <name>N-formimidoyl-L-glutamate</name>
        <dbReference type="ChEBI" id="CHEBI:58928"/>
    </ligand>
</feature>
<dbReference type="EC" id="3.5.2.7" evidence="1 7"/>
<feature type="binding site" evidence="7">
    <location>
        <position position="317"/>
    </location>
    <ligand>
        <name>N-formimidoyl-L-glutamate</name>
        <dbReference type="ChEBI" id="CHEBI:58928"/>
    </ligand>
</feature>
<evidence type="ECO:0000313" key="11">
    <source>
        <dbReference type="Proteomes" id="UP000546257"/>
    </source>
</evidence>
<feature type="binding site" evidence="7">
    <location>
        <position position="75"/>
    </location>
    <ligand>
        <name>Fe(3+)</name>
        <dbReference type="ChEBI" id="CHEBI:29034"/>
    </ligand>
</feature>
<feature type="binding site" evidence="7">
    <location>
        <position position="73"/>
    </location>
    <ligand>
        <name>Zn(2+)</name>
        <dbReference type="ChEBI" id="CHEBI:29105"/>
    </ligand>
</feature>
<keyword evidence="6 7" id="KW-0408">Iron</keyword>
<dbReference type="SUPFAM" id="SSF51556">
    <property type="entry name" value="Metallo-dependent hydrolases"/>
    <property type="match status" value="1"/>
</dbReference>
<dbReference type="RefSeq" id="WP_185193566.1">
    <property type="nucleotide sequence ID" value="NZ_JACKXD010000004.1"/>
</dbReference>
<comment type="caution">
    <text evidence="10">The sequence shown here is derived from an EMBL/GenBank/DDBJ whole genome shotgun (WGS) entry which is preliminary data.</text>
</comment>
<dbReference type="FunFam" id="3.20.20.140:FF:000007">
    <property type="entry name" value="Imidazolonepropionase"/>
    <property type="match status" value="1"/>
</dbReference>
<dbReference type="GO" id="GO:0050480">
    <property type="term" value="F:imidazolonepropionase activity"/>
    <property type="evidence" value="ECO:0007669"/>
    <property type="project" value="UniProtKB-UniRule"/>
</dbReference>
<dbReference type="Gene3D" id="3.20.20.140">
    <property type="entry name" value="Metal-dependent hydrolases"/>
    <property type="match status" value="1"/>
</dbReference>
<keyword evidence="5 7" id="KW-0862">Zinc</keyword>
<feature type="binding site" evidence="7">
    <location>
        <position position="315"/>
    </location>
    <ligand>
        <name>Zn(2+)</name>
        <dbReference type="ChEBI" id="CHEBI:29105"/>
    </ligand>
</feature>
<comment type="pathway">
    <text evidence="7">Amino-acid degradation; L-histidine degradation into L-glutamate; N-formimidoyl-L-glutamate from L-histidine: step 3/3.</text>
</comment>
<reference evidence="10 11" key="1">
    <citation type="submission" date="2020-08" db="EMBL/GenBank/DDBJ databases">
        <authorList>
            <person name="Seo M.-J."/>
        </authorList>
    </citation>
    <scope>NUCLEOTIDE SEQUENCE [LARGE SCALE GENOMIC DNA]</scope>
    <source>
        <strain evidence="10 11">MBLA0160</strain>
    </source>
</reference>
<gene>
    <name evidence="7" type="primary">hutI</name>
    <name evidence="10" type="ORF">H5V44_13050</name>
</gene>
<dbReference type="SUPFAM" id="SSF51338">
    <property type="entry name" value="Composite domain of metallo-dependent hydrolases"/>
    <property type="match status" value="2"/>
</dbReference>
<comment type="similarity">
    <text evidence="7">Belongs to the metallo-dependent hydrolases superfamily. HutI family.</text>
</comment>
<dbReference type="InterPro" id="IPR032466">
    <property type="entry name" value="Metal_Hydrolase"/>
</dbReference>
<feature type="compositionally biased region" description="Basic and acidic residues" evidence="8">
    <location>
        <begin position="356"/>
        <end position="368"/>
    </location>
</feature>
<keyword evidence="3 7" id="KW-0378">Hydrolase</keyword>
<feature type="binding site" evidence="7">
    <location>
        <position position="73"/>
    </location>
    <ligand>
        <name>Fe(3+)</name>
        <dbReference type="ChEBI" id="CHEBI:29034"/>
    </ligand>
</feature>
<comment type="function">
    <text evidence="7">Catalyzes the hydrolytic cleavage of the carbon-nitrogen bond in imidazolone-5-propanoate to yield N-formimidoyl-L-glutamate. It is the third step in the universal histidine degradation pathway.</text>
</comment>
<evidence type="ECO:0000256" key="8">
    <source>
        <dbReference type="SAM" id="MobiDB-lite"/>
    </source>
</evidence>
<evidence type="ECO:0000256" key="6">
    <source>
        <dbReference type="ARBA" id="ARBA00023004"/>
    </source>
</evidence>
<evidence type="ECO:0000256" key="5">
    <source>
        <dbReference type="ARBA" id="ARBA00022833"/>
    </source>
</evidence>